<dbReference type="HOGENOM" id="CLU_2497665_0_0_1"/>
<proteinExistence type="predicted"/>
<name>B9WBB6_CANDC</name>
<dbReference type="RefSeq" id="XP_002418386.1">
    <property type="nucleotide sequence ID" value="XM_002418341.1"/>
</dbReference>
<reference evidence="2 3" key="1">
    <citation type="journal article" date="2009" name="Genome Res.">
        <title>Comparative genomics of the fungal pathogens Candida dubliniensis and Candida albicans.</title>
        <authorList>
            <person name="Jackson A.P."/>
            <person name="Gamble J.A."/>
            <person name="Yeomans T."/>
            <person name="Moran G.P."/>
            <person name="Saunders D."/>
            <person name="Harris D."/>
            <person name="Aslett M."/>
            <person name="Barrell J.F."/>
            <person name="Butler G."/>
            <person name="Citiulo F."/>
            <person name="Coleman D.C."/>
            <person name="de Groot P.W.J."/>
            <person name="Goodwin T.J."/>
            <person name="Quail M.A."/>
            <person name="McQuillan J."/>
            <person name="Munro C.A."/>
            <person name="Pain A."/>
            <person name="Poulter R.T."/>
            <person name="Rajandream M.A."/>
            <person name="Renauld H."/>
            <person name="Spiering M.J."/>
            <person name="Tivey A."/>
            <person name="Gow N.A.R."/>
            <person name="Barrell B."/>
            <person name="Sullivan D.J."/>
            <person name="Berriman M."/>
        </authorList>
    </citation>
    <scope>NUCLEOTIDE SEQUENCE [LARGE SCALE GENOMIC DNA]</scope>
    <source>
        <strain evidence="3">CD36 / ATCC MYA-646 / CBS 7987 / NCPF 3949 / NRRL Y-17841</strain>
    </source>
</reference>
<accession>B9WBB6</accession>
<organism evidence="2 3">
    <name type="scientific">Candida dubliniensis (strain CD36 / ATCC MYA-646 / CBS 7987 / NCPF 3949 / NRRL Y-17841)</name>
    <name type="common">Yeast</name>
    <dbReference type="NCBI Taxonomy" id="573826"/>
    <lineage>
        <taxon>Eukaryota</taxon>
        <taxon>Fungi</taxon>
        <taxon>Dikarya</taxon>
        <taxon>Ascomycota</taxon>
        <taxon>Saccharomycotina</taxon>
        <taxon>Pichiomycetes</taxon>
        <taxon>Debaryomycetaceae</taxon>
        <taxon>Candida/Lodderomyces clade</taxon>
        <taxon>Candida</taxon>
    </lineage>
</organism>
<keyword evidence="3" id="KW-1185">Reference proteome</keyword>
<dbReference type="CGD" id="CAL0000168805">
    <property type="gene designation" value="Cd36_19060"/>
</dbReference>
<protein>
    <submittedName>
        <fullName evidence="2">Hypothetical leucine-rich repeat family protein, conserved</fullName>
    </submittedName>
</protein>
<evidence type="ECO:0000313" key="1">
    <source>
        <dbReference type="CGD" id="CAL0000168805"/>
    </source>
</evidence>
<dbReference type="AlphaFoldDB" id="B9WBB6"/>
<dbReference type="VEuPathDB" id="FungiDB:CD36_19060"/>
<evidence type="ECO:0000313" key="2">
    <source>
        <dbReference type="EMBL" id="CAX43686.1"/>
    </source>
</evidence>
<evidence type="ECO:0000313" key="3">
    <source>
        <dbReference type="Proteomes" id="UP000002605"/>
    </source>
</evidence>
<dbReference type="KEGG" id="cdu:CD36_19060"/>
<dbReference type="EMBL" id="FM992689">
    <property type="protein sequence ID" value="CAX43686.1"/>
    <property type="molecule type" value="Genomic_DNA"/>
</dbReference>
<dbReference type="Proteomes" id="UP000002605">
    <property type="component" value="Chromosome 2"/>
</dbReference>
<sequence>MCHLPTSLLRLHLIAHESGKIYPITRMVKWPLLLSDFGFQNLNIDYWTLEWLNMNESRFEKITINKGNIQTLNANLFPISVNYLFF</sequence>
<dbReference type="GeneID" id="8045938"/>
<dbReference type="OrthoDB" id="660555at2759"/>
<gene>
    <name evidence="1" type="ordered locus">Cd36_19060</name>
    <name evidence="2" type="ORF">CD36_19060</name>
</gene>